<organism evidence="1 2">
    <name type="scientific">Halomonas flagellata</name>
    <dbReference type="NCBI Taxonomy" id="2920385"/>
    <lineage>
        <taxon>Bacteria</taxon>
        <taxon>Pseudomonadati</taxon>
        <taxon>Pseudomonadota</taxon>
        <taxon>Gammaproteobacteria</taxon>
        <taxon>Oceanospirillales</taxon>
        <taxon>Halomonadaceae</taxon>
        <taxon>Halomonas</taxon>
    </lineage>
</organism>
<evidence type="ECO:0000313" key="1">
    <source>
        <dbReference type="EMBL" id="MCH4564684.1"/>
    </source>
</evidence>
<dbReference type="SUPFAM" id="SSF53335">
    <property type="entry name" value="S-adenosyl-L-methionine-dependent methyltransferases"/>
    <property type="match status" value="1"/>
</dbReference>
<name>A0ABS9RXY9_9GAMM</name>
<reference evidence="1 2" key="1">
    <citation type="submission" date="2022-02" db="EMBL/GenBank/DDBJ databases">
        <title>Halomonas fukangensis sp. nov., a halophilic bacterium isolated from a bulk soil of Kalidium foliatum at Fukang.</title>
        <authorList>
            <person name="Huang Y."/>
        </authorList>
    </citation>
    <scope>NUCLEOTIDE SEQUENCE [LARGE SCALE GENOMIC DNA]</scope>
    <source>
        <strain evidence="1 2">EGI 63088</strain>
    </source>
</reference>
<dbReference type="SUPFAM" id="SSF52540">
    <property type="entry name" value="P-loop containing nucleoside triphosphate hydrolases"/>
    <property type="match status" value="1"/>
</dbReference>
<dbReference type="InterPro" id="IPR027417">
    <property type="entry name" value="P-loop_NTPase"/>
</dbReference>
<proteinExistence type="predicted"/>
<accession>A0ABS9RXY9</accession>
<evidence type="ECO:0000313" key="2">
    <source>
        <dbReference type="Proteomes" id="UP001202117"/>
    </source>
</evidence>
<sequence>MQYQSFPGVKGSSDSLRKLAALRLPSLAGKRCLDVGCNEGFFAGYAIFDGAARAVGIDRSAAAIRKAQRRFPEAEFIQQSWETLPEGEYELITLLSALHYADDQEALIHRLMEQLSDDGLLVLEISMAPQAEDAWIQVERSIDRRFFPTRRKLARVLEPYAWKVIGHSVNQPGDPLQRYVVHVRKLKPCAYLLMGRPGSGKSTLARKLFKKARVPVISGDAFYQQVAQGKHDAPAPLQELISADFSTASIDSTTRKVFEAGHARDMARLWSASVGYEDFALDTYVPEAFQPAVCDAFAEVGYFPVRMEWGLGEGLMPRQDAEYRADAYAQYLATKRLPEMPLARVTRLARGDAAQQQLRWHLDSPVTGEELEAGAPVMLAGWILTLDGAGGEAEVYLDLPGGREVQAFNKPREDALKHVFGTAESVPVLWQEQPCGFRIEVPVSLLTEGVEIGILLDGQPLPLARVSLEMPDQSDTSGIAGRLFKKLTSRPGS</sequence>
<dbReference type="Pfam" id="PF13489">
    <property type="entry name" value="Methyltransf_23"/>
    <property type="match status" value="1"/>
</dbReference>
<dbReference type="InterPro" id="IPR029063">
    <property type="entry name" value="SAM-dependent_MTases_sf"/>
</dbReference>
<keyword evidence="1" id="KW-0808">Transferase</keyword>
<dbReference type="GO" id="GO:0032259">
    <property type="term" value="P:methylation"/>
    <property type="evidence" value="ECO:0007669"/>
    <property type="project" value="UniProtKB-KW"/>
</dbReference>
<dbReference type="Gene3D" id="3.40.50.150">
    <property type="entry name" value="Vaccinia Virus protein VP39"/>
    <property type="match status" value="1"/>
</dbReference>
<dbReference type="CDD" id="cd02440">
    <property type="entry name" value="AdoMet_MTases"/>
    <property type="match status" value="1"/>
</dbReference>
<dbReference type="Gene3D" id="3.40.50.300">
    <property type="entry name" value="P-loop containing nucleotide triphosphate hydrolases"/>
    <property type="match status" value="1"/>
</dbReference>
<comment type="caution">
    <text evidence="1">The sequence shown here is derived from an EMBL/GenBank/DDBJ whole genome shotgun (WGS) entry which is preliminary data.</text>
</comment>
<dbReference type="PANTHER" id="PTHR43861">
    <property type="entry name" value="TRANS-ACONITATE 2-METHYLTRANSFERASE-RELATED"/>
    <property type="match status" value="1"/>
</dbReference>
<keyword evidence="1" id="KW-0489">Methyltransferase</keyword>
<gene>
    <name evidence="1" type="ORF">MKP05_16405</name>
</gene>
<dbReference type="EMBL" id="JAKVPY010000022">
    <property type="protein sequence ID" value="MCH4564684.1"/>
    <property type="molecule type" value="Genomic_DNA"/>
</dbReference>
<dbReference type="Proteomes" id="UP001202117">
    <property type="component" value="Unassembled WGS sequence"/>
</dbReference>
<dbReference type="GO" id="GO:0008168">
    <property type="term" value="F:methyltransferase activity"/>
    <property type="evidence" value="ECO:0007669"/>
    <property type="project" value="UniProtKB-KW"/>
</dbReference>
<keyword evidence="2" id="KW-1185">Reference proteome</keyword>
<dbReference type="RefSeq" id="WP_240569295.1">
    <property type="nucleotide sequence ID" value="NZ_JAKVPY010000022.1"/>
</dbReference>
<protein>
    <submittedName>
        <fullName evidence="1">Methyltransferase domain-containing protein</fullName>
    </submittedName>
</protein>